<dbReference type="Proteomes" id="UP000622707">
    <property type="component" value="Unassembled WGS sequence"/>
</dbReference>
<keyword evidence="1" id="KW-0472">Membrane</keyword>
<sequence length="120" mass="12691">MSQLRECDATGETSLERQWKARRTVDAEQRSGARPALAVWLLAMAGGAAMPFVARVLYDLWASVPAAWNFGAFAAVLSVYVAHQAWGCRKDGDARCAVVGAALAGLMASLSVGAFCGWVA</sequence>
<feature type="transmembrane region" description="Helical" evidence="1">
    <location>
        <begin position="37"/>
        <end position="54"/>
    </location>
</feature>
<feature type="transmembrane region" description="Helical" evidence="1">
    <location>
        <begin position="60"/>
        <end position="82"/>
    </location>
</feature>
<evidence type="ECO:0000256" key="1">
    <source>
        <dbReference type="SAM" id="Phobius"/>
    </source>
</evidence>
<proteinExistence type="predicted"/>
<accession>A0ABS1JUB2</accession>
<keyword evidence="3" id="KW-1185">Reference proteome</keyword>
<name>A0ABS1JUB2_9BURK</name>
<keyword evidence="1" id="KW-1133">Transmembrane helix</keyword>
<dbReference type="EMBL" id="JAEQND010000013">
    <property type="protein sequence ID" value="MBL0427854.1"/>
    <property type="molecule type" value="Genomic_DNA"/>
</dbReference>
<keyword evidence="1" id="KW-0812">Transmembrane</keyword>
<organism evidence="2 3">
    <name type="scientific">Ramlibacter alkalitolerans</name>
    <dbReference type="NCBI Taxonomy" id="2039631"/>
    <lineage>
        <taxon>Bacteria</taxon>
        <taxon>Pseudomonadati</taxon>
        <taxon>Pseudomonadota</taxon>
        <taxon>Betaproteobacteria</taxon>
        <taxon>Burkholderiales</taxon>
        <taxon>Comamonadaceae</taxon>
        <taxon>Ramlibacter</taxon>
    </lineage>
</organism>
<evidence type="ECO:0000313" key="2">
    <source>
        <dbReference type="EMBL" id="MBL0427854.1"/>
    </source>
</evidence>
<dbReference type="RefSeq" id="WP_201692485.1">
    <property type="nucleotide sequence ID" value="NZ_JAEQND010000013.1"/>
</dbReference>
<protein>
    <submittedName>
        <fullName evidence="2">Uncharacterized protein</fullName>
    </submittedName>
</protein>
<comment type="caution">
    <text evidence="2">The sequence shown here is derived from an EMBL/GenBank/DDBJ whole genome shotgun (WGS) entry which is preliminary data.</text>
</comment>
<feature type="transmembrane region" description="Helical" evidence="1">
    <location>
        <begin position="94"/>
        <end position="115"/>
    </location>
</feature>
<reference evidence="2 3" key="1">
    <citation type="journal article" date="2017" name="Int. J. Syst. Evol. Microbiol.">
        <title>Ramlibacter alkalitolerans sp. nov., alkali-tolerant bacterium isolated from soil of ginseng.</title>
        <authorList>
            <person name="Lee D.H."/>
            <person name="Cha C.J."/>
        </authorList>
    </citation>
    <scope>NUCLEOTIDE SEQUENCE [LARGE SCALE GENOMIC DNA]</scope>
    <source>
        <strain evidence="2 3">KACC 19305</strain>
    </source>
</reference>
<evidence type="ECO:0000313" key="3">
    <source>
        <dbReference type="Proteomes" id="UP000622707"/>
    </source>
</evidence>
<gene>
    <name evidence="2" type="ORF">JI746_22295</name>
</gene>